<comment type="caution">
    <text evidence="1">The sequence shown here is derived from an EMBL/GenBank/DDBJ whole genome shotgun (WGS) entry which is preliminary data.</text>
</comment>
<organism evidence="1 2">
    <name type="scientific">Rehmannia glutinosa</name>
    <name type="common">Chinese foxglove</name>
    <dbReference type="NCBI Taxonomy" id="99300"/>
    <lineage>
        <taxon>Eukaryota</taxon>
        <taxon>Viridiplantae</taxon>
        <taxon>Streptophyta</taxon>
        <taxon>Embryophyta</taxon>
        <taxon>Tracheophyta</taxon>
        <taxon>Spermatophyta</taxon>
        <taxon>Magnoliopsida</taxon>
        <taxon>eudicotyledons</taxon>
        <taxon>Gunneridae</taxon>
        <taxon>Pentapetalae</taxon>
        <taxon>asterids</taxon>
        <taxon>lamiids</taxon>
        <taxon>Lamiales</taxon>
        <taxon>Orobanchaceae</taxon>
        <taxon>Rehmannieae</taxon>
        <taxon>Rehmannia</taxon>
    </lineage>
</organism>
<accession>A0ABR0V3Q5</accession>
<dbReference type="PANTHER" id="PTHR11439:SF440">
    <property type="entry name" value="INTEGRASE CATALYTIC DOMAIN-CONTAINING PROTEIN"/>
    <property type="match status" value="1"/>
</dbReference>
<name>A0ABR0V3Q5_REHGL</name>
<proteinExistence type="predicted"/>
<protein>
    <recommendedName>
        <fullName evidence="3">Retrovirus-related Pol polyprotein from transposon TNT 1-94</fullName>
    </recommendedName>
</protein>
<dbReference type="CDD" id="cd09272">
    <property type="entry name" value="RNase_HI_RT_Ty1"/>
    <property type="match status" value="1"/>
</dbReference>
<keyword evidence="2" id="KW-1185">Reference proteome</keyword>
<sequence>MGEAKVILGVKIIRNDDGIMLSQEHYVEKLLKKFGHFDVKLNFSRPDIAYVVCRLSRYTHNPNRDHWTAIVRQMRYLKGTMNYGIMYSGYLAILEGYSDANWISDSDEIKSTSGYIFTLGGGTVAWKSAKQTIIAKSTMESECVALELAGNEVEWLRNFLADIPLCSKPTPSIVMHCDCQQRITISKNKTFNARTKHIDIRHHFIRDLVEKDLIHIDHVSTENRIIDILTKSLDFERFSS</sequence>
<dbReference type="EMBL" id="JABTTQ020001700">
    <property type="protein sequence ID" value="KAK6128742.1"/>
    <property type="molecule type" value="Genomic_DNA"/>
</dbReference>
<dbReference type="PANTHER" id="PTHR11439">
    <property type="entry name" value="GAG-POL-RELATED RETROTRANSPOSON"/>
    <property type="match status" value="1"/>
</dbReference>
<evidence type="ECO:0008006" key="3">
    <source>
        <dbReference type="Google" id="ProtNLM"/>
    </source>
</evidence>
<evidence type="ECO:0000313" key="1">
    <source>
        <dbReference type="EMBL" id="KAK6128742.1"/>
    </source>
</evidence>
<dbReference type="Proteomes" id="UP001318860">
    <property type="component" value="Unassembled WGS sequence"/>
</dbReference>
<gene>
    <name evidence="1" type="ORF">DH2020_037497</name>
</gene>
<evidence type="ECO:0000313" key="2">
    <source>
        <dbReference type="Proteomes" id="UP001318860"/>
    </source>
</evidence>
<reference evidence="1 2" key="1">
    <citation type="journal article" date="2021" name="Comput. Struct. Biotechnol. J.">
        <title>De novo genome assembly of the potent medicinal plant Rehmannia glutinosa using nanopore technology.</title>
        <authorList>
            <person name="Ma L."/>
            <person name="Dong C."/>
            <person name="Song C."/>
            <person name="Wang X."/>
            <person name="Zheng X."/>
            <person name="Niu Y."/>
            <person name="Chen S."/>
            <person name="Feng W."/>
        </authorList>
    </citation>
    <scope>NUCLEOTIDE SEQUENCE [LARGE SCALE GENOMIC DNA]</scope>
    <source>
        <tissue evidence="1">Leaves</tissue>
    </source>
</reference>